<organism evidence="2 3">
    <name type="scientific">Roseiconus lacunae</name>
    <dbReference type="NCBI Taxonomy" id="2605694"/>
    <lineage>
        <taxon>Bacteria</taxon>
        <taxon>Pseudomonadati</taxon>
        <taxon>Planctomycetota</taxon>
        <taxon>Planctomycetia</taxon>
        <taxon>Pirellulales</taxon>
        <taxon>Pirellulaceae</taxon>
        <taxon>Roseiconus</taxon>
    </lineage>
</organism>
<evidence type="ECO:0008006" key="4">
    <source>
        <dbReference type="Google" id="ProtNLM"/>
    </source>
</evidence>
<reference evidence="2 3" key="1">
    <citation type="submission" date="2023-06" db="EMBL/GenBank/DDBJ databases">
        <title>Roseiconus lacunae JC819 isolated from Gulf of Mannar region, Tamil Nadu.</title>
        <authorList>
            <person name="Pk S."/>
            <person name="Ch S."/>
            <person name="Ch V.R."/>
        </authorList>
    </citation>
    <scope>NUCLEOTIDE SEQUENCE [LARGE SCALE GENOMIC DNA]</scope>
    <source>
        <strain evidence="2 3">JC819</strain>
    </source>
</reference>
<comment type="caution">
    <text evidence="2">The sequence shown here is derived from an EMBL/GenBank/DDBJ whole genome shotgun (WGS) entry which is preliminary data.</text>
</comment>
<keyword evidence="1" id="KW-0732">Signal</keyword>
<sequence length="60" mass="6320">MSLSRSPWSLLALLFIASVIGCGHEATVVAPDPTVEEDIVPGGAMSEEEYAKAMEASARQ</sequence>
<feature type="chain" id="PRO_5045448483" description="Secreted protein" evidence="1">
    <location>
        <begin position="26"/>
        <end position="60"/>
    </location>
</feature>
<protein>
    <recommendedName>
        <fullName evidence="4">Secreted protein</fullName>
    </recommendedName>
</protein>
<proteinExistence type="predicted"/>
<name>A0ABT7PEZ3_9BACT</name>
<feature type="signal peptide" evidence="1">
    <location>
        <begin position="1"/>
        <end position="25"/>
    </location>
</feature>
<dbReference type="PROSITE" id="PS51257">
    <property type="entry name" value="PROKAR_LIPOPROTEIN"/>
    <property type="match status" value="1"/>
</dbReference>
<keyword evidence="3" id="KW-1185">Reference proteome</keyword>
<evidence type="ECO:0000313" key="3">
    <source>
        <dbReference type="Proteomes" id="UP001239462"/>
    </source>
</evidence>
<evidence type="ECO:0000256" key="1">
    <source>
        <dbReference type="SAM" id="SignalP"/>
    </source>
</evidence>
<gene>
    <name evidence="2" type="ORF">QTN89_05460</name>
</gene>
<dbReference type="RefSeq" id="WP_149496810.1">
    <property type="nucleotide sequence ID" value="NZ_CP141221.1"/>
</dbReference>
<accession>A0ABT7PEZ3</accession>
<evidence type="ECO:0000313" key="2">
    <source>
        <dbReference type="EMBL" id="MDM4014869.1"/>
    </source>
</evidence>
<dbReference type="EMBL" id="JASZZN010000003">
    <property type="protein sequence ID" value="MDM4014869.1"/>
    <property type="molecule type" value="Genomic_DNA"/>
</dbReference>
<dbReference type="Proteomes" id="UP001239462">
    <property type="component" value="Unassembled WGS sequence"/>
</dbReference>